<evidence type="ECO:0000256" key="3">
    <source>
        <dbReference type="ARBA" id="ARBA00022603"/>
    </source>
</evidence>
<dbReference type="Pfam" id="PF02390">
    <property type="entry name" value="Methyltransf_4"/>
    <property type="match status" value="1"/>
</dbReference>
<proteinExistence type="inferred from homology"/>
<dbReference type="NCBIfam" id="TIGR00091">
    <property type="entry name" value="tRNA (guanosine(46)-N7)-methyltransferase TrmB"/>
    <property type="match status" value="1"/>
</dbReference>
<dbReference type="InterPro" id="IPR003358">
    <property type="entry name" value="tRNA_(Gua-N-7)_MeTrfase_Trmb"/>
</dbReference>
<dbReference type="CDD" id="cd02440">
    <property type="entry name" value="AdoMet_MTases"/>
    <property type="match status" value="1"/>
</dbReference>
<evidence type="ECO:0000256" key="5">
    <source>
        <dbReference type="ARBA" id="ARBA00022691"/>
    </source>
</evidence>
<comment type="caution">
    <text evidence="7">Lacks conserved residue(s) required for the propagation of feature annotation.</text>
</comment>
<evidence type="ECO:0000256" key="6">
    <source>
        <dbReference type="ARBA" id="ARBA00022694"/>
    </source>
</evidence>
<dbReference type="EMBL" id="JAVRHY010000019">
    <property type="protein sequence ID" value="MDT0619713.1"/>
    <property type="molecule type" value="Genomic_DNA"/>
</dbReference>
<feature type="binding site" evidence="7">
    <location>
        <position position="145"/>
    </location>
    <ligand>
        <name>substrate</name>
    </ligand>
</feature>
<feature type="binding site" evidence="7">
    <location>
        <position position="141"/>
    </location>
    <ligand>
        <name>S-adenosyl-L-methionine</name>
        <dbReference type="ChEBI" id="CHEBI:59789"/>
    </ligand>
</feature>
<organism evidence="8 9">
    <name type="scientific">Spectribacter acetivorans</name>
    <dbReference type="NCBI Taxonomy" id="3075603"/>
    <lineage>
        <taxon>Bacteria</taxon>
        <taxon>Pseudomonadati</taxon>
        <taxon>Pseudomonadota</taxon>
        <taxon>Gammaproteobacteria</taxon>
        <taxon>Salinisphaerales</taxon>
        <taxon>Salinisphaeraceae</taxon>
        <taxon>Spectribacter</taxon>
    </lineage>
</organism>
<evidence type="ECO:0000313" key="8">
    <source>
        <dbReference type="EMBL" id="MDT0619713.1"/>
    </source>
</evidence>
<comment type="similarity">
    <text evidence="7">Belongs to the class I-like SAM-binding methyltransferase superfamily. TrmB family.</text>
</comment>
<keyword evidence="5 7" id="KW-0949">S-adenosyl-L-methionine</keyword>
<keyword evidence="4 7" id="KW-0808">Transferase</keyword>
<feature type="binding site" evidence="7">
    <location>
        <position position="118"/>
    </location>
    <ligand>
        <name>S-adenosyl-L-methionine</name>
        <dbReference type="ChEBI" id="CHEBI:59789"/>
    </ligand>
</feature>
<dbReference type="Proteomes" id="UP001259982">
    <property type="component" value="Unassembled WGS sequence"/>
</dbReference>
<comment type="function">
    <text evidence="2 7">Catalyzes the formation of N(7)-methylguanine at position 46 (m7G46) in tRNA.</text>
</comment>
<feature type="binding site" evidence="7">
    <location>
        <begin position="213"/>
        <end position="216"/>
    </location>
    <ligand>
        <name>substrate</name>
    </ligand>
</feature>
<feature type="binding site" evidence="7">
    <location>
        <position position="91"/>
    </location>
    <ligand>
        <name>S-adenosyl-L-methionine</name>
        <dbReference type="ChEBI" id="CHEBI:59789"/>
    </ligand>
</feature>
<protein>
    <recommendedName>
        <fullName evidence="7">tRNA (guanine-N(7)-)-methyltransferase</fullName>
        <ecNumber evidence="7">2.1.1.33</ecNumber>
    </recommendedName>
    <alternativeName>
        <fullName evidence="7">tRNA (guanine(46)-N(7))-methyltransferase</fullName>
    </alternativeName>
    <alternativeName>
        <fullName evidence="7">tRNA(m7G46)-methyltransferase</fullName>
    </alternativeName>
</protein>
<gene>
    <name evidence="7 8" type="primary">trmB</name>
    <name evidence="8" type="ORF">RM531_14635</name>
</gene>
<dbReference type="EC" id="2.1.1.33" evidence="7"/>
<comment type="catalytic activity">
    <reaction evidence="1 7">
        <text>guanosine(46) in tRNA + S-adenosyl-L-methionine = N(7)-methylguanosine(46) in tRNA + S-adenosyl-L-homocysteine</text>
        <dbReference type="Rhea" id="RHEA:42708"/>
        <dbReference type="Rhea" id="RHEA-COMP:10188"/>
        <dbReference type="Rhea" id="RHEA-COMP:10189"/>
        <dbReference type="ChEBI" id="CHEBI:57856"/>
        <dbReference type="ChEBI" id="CHEBI:59789"/>
        <dbReference type="ChEBI" id="CHEBI:74269"/>
        <dbReference type="ChEBI" id="CHEBI:74480"/>
        <dbReference type="EC" id="2.1.1.33"/>
    </reaction>
</comment>
<dbReference type="PANTHER" id="PTHR23417">
    <property type="entry name" value="3-DEOXY-D-MANNO-OCTULOSONIC-ACID TRANSFERASE/TRNA GUANINE-N 7 - -METHYLTRANSFERASE"/>
    <property type="match status" value="1"/>
</dbReference>
<dbReference type="HAMAP" id="MF_01057">
    <property type="entry name" value="tRNA_methyltr_TrmB"/>
    <property type="match status" value="1"/>
</dbReference>
<accession>A0ABU3BC46</accession>
<evidence type="ECO:0000256" key="7">
    <source>
        <dbReference type="HAMAP-Rule" id="MF_01057"/>
    </source>
</evidence>
<feature type="binding site" evidence="7">
    <location>
        <position position="66"/>
    </location>
    <ligand>
        <name>S-adenosyl-L-methionine</name>
        <dbReference type="ChEBI" id="CHEBI:59789"/>
    </ligand>
</feature>
<comment type="pathway">
    <text evidence="7">tRNA modification; N(7)-methylguanine-tRNA biosynthesis.</text>
</comment>
<keyword evidence="3 7" id="KW-0489">Methyltransferase</keyword>
<dbReference type="SUPFAM" id="SSF53335">
    <property type="entry name" value="S-adenosyl-L-methionine-dependent methyltransferases"/>
    <property type="match status" value="1"/>
</dbReference>
<feature type="binding site" evidence="7">
    <location>
        <position position="177"/>
    </location>
    <ligand>
        <name>substrate</name>
    </ligand>
</feature>
<keyword evidence="9" id="KW-1185">Reference proteome</keyword>
<evidence type="ECO:0000256" key="1">
    <source>
        <dbReference type="ARBA" id="ARBA00000142"/>
    </source>
</evidence>
<dbReference type="PROSITE" id="PS51625">
    <property type="entry name" value="SAM_MT_TRMB"/>
    <property type="match status" value="1"/>
</dbReference>
<dbReference type="PANTHER" id="PTHR23417:SF14">
    <property type="entry name" value="PENTACOTRIPEPTIDE-REPEAT REGION OF PRORP DOMAIN-CONTAINING PROTEIN"/>
    <property type="match status" value="1"/>
</dbReference>
<dbReference type="InterPro" id="IPR055361">
    <property type="entry name" value="tRNA_methyltr_TrmB_bact"/>
</dbReference>
<dbReference type="Gene3D" id="3.40.50.150">
    <property type="entry name" value="Vaccinia Virus protein VP39"/>
    <property type="match status" value="1"/>
</dbReference>
<evidence type="ECO:0000256" key="2">
    <source>
        <dbReference type="ARBA" id="ARBA00003015"/>
    </source>
</evidence>
<sequence>MKPETRNDDPATPDRRIRSFVKREGRLTPGQQRNLEDLWPRFGLDPADGAFDWAVIFGRDVPRTLEIGFGAGEVLATLAAAQPDEDFIGIEVYRSGVGRLLGEAAQGQMTNLRAICADAVEVIDHAIPTASLDTVLLYFPDPWPKKRHHKRRLVQTAFADRVHRILKPGGVWRLATDWANYAEWMREVLDVHPGFENIGDDNGCVSQPPRPATRFEQRGLRRGHAVVDLAYRRR</sequence>
<dbReference type="GO" id="GO:0008176">
    <property type="term" value="F:tRNA (guanine(46)-N7)-methyltransferase activity"/>
    <property type="evidence" value="ECO:0007669"/>
    <property type="project" value="UniProtKB-EC"/>
</dbReference>
<evidence type="ECO:0000313" key="9">
    <source>
        <dbReference type="Proteomes" id="UP001259982"/>
    </source>
</evidence>
<evidence type="ECO:0000256" key="4">
    <source>
        <dbReference type="ARBA" id="ARBA00022679"/>
    </source>
</evidence>
<name>A0ABU3BC46_9GAMM</name>
<reference evidence="8 9" key="1">
    <citation type="submission" date="2023-09" db="EMBL/GenBank/DDBJ databases">
        <authorList>
            <person name="Rey-Velasco X."/>
        </authorList>
    </citation>
    <scope>NUCLEOTIDE SEQUENCE [LARGE SCALE GENOMIC DNA]</scope>
    <source>
        <strain evidence="8 9">P385</strain>
    </source>
</reference>
<dbReference type="RefSeq" id="WP_311660325.1">
    <property type="nucleotide sequence ID" value="NZ_JAVRHY010000019.1"/>
</dbReference>
<keyword evidence="6 7" id="KW-0819">tRNA processing</keyword>
<comment type="caution">
    <text evidence="8">The sequence shown here is derived from an EMBL/GenBank/DDBJ whole genome shotgun (WGS) entry which is preliminary data.</text>
</comment>
<dbReference type="InterPro" id="IPR029063">
    <property type="entry name" value="SAM-dependent_MTases_sf"/>
</dbReference>